<dbReference type="GO" id="GO:0016787">
    <property type="term" value="F:hydrolase activity"/>
    <property type="evidence" value="ECO:0007669"/>
    <property type="project" value="UniProtKB-KW"/>
</dbReference>
<dbReference type="PROSITE" id="PS51059">
    <property type="entry name" value="PARP_CATALYTIC"/>
    <property type="match status" value="1"/>
</dbReference>
<evidence type="ECO:0000256" key="1">
    <source>
        <dbReference type="ARBA" id="ARBA00022741"/>
    </source>
</evidence>
<keyword evidence="3" id="KW-0347">Helicase</keyword>
<keyword evidence="7" id="KW-0328">Glycosyltransferase</keyword>
<keyword evidence="7" id="KW-0808">Transferase</keyword>
<dbReference type="Gene3D" id="3.40.50.300">
    <property type="entry name" value="P-loop containing nucleotide triphosphate hydrolases"/>
    <property type="match status" value="2"/>
</dbReference>
<evidence type="ECO:0000256" key="7">
    <source>
        <dbReference type="RuleBase" id="RU362114"/>
    </source>
</evidence>
<evidence type="ECO:0000259" key="9">
    <source>
        <dbReference type="PROSITE" id="PS51059"/>
    </source>
</evidence>
<feature type="coiled-coil region" evidence="8">
    <location>
        <begin position="580"/>
        <end position="650"/>
    </location>
</feature>
<keyword evidence="7" id="KW-0520">NAD</keyword>
<name>A0A814P6C0_9BILA</name>
<evidence type="ECO:0000256" key="3">
    <source>
        <dbReference type="ARBA" id="ARBA00022806"/>
    </source>
</evidence>
<feature type="domain" description="Helicase C-terminal" evidence="11">
    <location>
        <begin position="1121"/>
        <end position="1287"/>
    </location>
</feature>
<dbReference type="SMART" id="SM00248">
    <property type="entry name" value="ANK"/>
    <property type="match status" value="3"/>
</dbReference>
<dbReference type="InterPro" id="IPR036770">
    <property type="entry name" value="Ankyrin_rpt-contain_sf"/>
</dbReference>
<dbReference type="PROSITE" id="PS51194">
    <property type="entry name" value="HELICASE_CTER"/>
    <property type="match status" value="1"/>
</dbReference>
<comment type="similarity">
    <text evidence="5">Belongs to the DEAD box helicase family. DEAH subfamily. PRP16 sub-subfamily.</text>
</comment>
<dbReference type="Proteomes" id="UP000663832">
    <property type="component" value="Unassembled WGS sequence"/>
</dbReference>
<keyword evidence="2" id="KW-0378">Hydrolase</keyword>
<dbReference type="GO" id="GO:0003723">
    <property type="term" value="F:RNA binding"/>
    <property type="evidence" value="ECO:0007669"/>
    <property type="project" value="TreeGrafter"/>
</dbReference>
<dbReference type="Pfam" id="PF12796">
    <property type="entry name" value="Ank_2"/>
    <property type="match status" value="1"/>
</dbReference>
<dbReference type="PANTHER" id="PTHR18934">
    <property type="entry name" value="ATP-DEPENDENT RNA HELICASE"/>
    <property type="match status" value="1"/>
</dbReference>
<dbReference type="InterPro" id="IPR002110">
    <property type="entry name" value="Ankyrin_rpt"/>
</dbReference>
<organism evidence="14 15">
    <name type="scientific">Adineta steineri</name>
    <dbReference type="NCBI Taxonomy" id="433720"/>
    <lineage>
        <taxon>Eukaryota</taxon>
        <taxon>Metazoa</taxon>
        <taxon>Spiralia</taxon>
        <taxon>Gnathifera</taxon>
        <taxon>Rotifera</taxon>
        <taxon>Eurotatoria</taxon>
        <taxon>Bdelloidea</taxon>
        <taxon>Adinetida</taxon>
        <taxon>Adinetidae</taxon>
        <taxon>Adineta</taxon>
    </lineage>
</organism>
<dbReference type="SUPFAM" id="SSF56399">
    <property type="entry name" value="ADP-ribosylation"/>
    <property type="match status" value="1"/>
</dbReference>
<dbReference type="SUPFAM" id="SSF52540">
    <property type="entry name" value="P-loop containing nucleoside triphosphate hydrolases"/>
    <property type="match status" value="1"/>
</dbReference>
<dbReference type="OrthoDB" id="10048139at2759"/>
<dbReference type="InterPro" id="IPR027417">
    <property type="entry name" value="P-loop_NTPase"/>
</dbReference>
<keyword evidence="4" id="KW-0067">ATP-binding</keyword>
<dbReference type="CDD" id="cd18791">
    <property type="entry name" value="SF2_C_RHA"/>
    <property type="match status" value="1"/>
</dbReference>
<dbReference type="InterPro" id="IPR012317">
    <property type="entry name" value="Poly(ADP-ribose)pol_cat_dom"/>
</dbReference>
<dbReference type="Pfam" id="PF00644">
    <property type="entry name" value="PARP"/>
    <property type="match status" value="1"/>
</dbReference>
<proteinExistence type="inferred from homology"/>
<keyword evidence="6" id="KW-0040">ANK repeat</keyword>
<dbReference type="Pfam" id="PF00271">
    <property type="entry name" value="Helicase_C"/>
    <property type="match status" value="1"/>
</dbReference>
<evidence type="ECO:0000256" key="6">
    <source>
        <dbReference type="PROSITE-ProRule" id="PRU00023"/>
    </source>
</evidence>
<dbReference type="GO" id="GO:0005524">
    <property type="term" value="F:ATP binding"/>
    <property type="evidence" value="ECO:0007669"/>
    <property type="project" value="UniProtKB-KW"/>
</dbReference>
<dbReference type="EMBL" id="CAJNOM010000121">
    <property type="protein sequence ID" value="CAF1089635.1"/>
    <property type="molecule type" value="Genomic_DNA"/>
</dbReference>
<evidence type="ECO:0000259" key="11">
    <source>
        <dbReference type="PROSITE" id="PS51194"/>
    </source>
</evidence>
<dbReference type="InterPro" id="IPR014001">
    <property type="entry name" value="Helicase_ATP-bd"/>
</dbReference>
<dbReference type="PROSITE" id="PS50088">
    <property type="entry name" value="ANK_REPEAT"/>
    <property type="match status" value="1"/>
</dbReference>
<dbReference type="EC" id="2.4.2.-" evidence="7"/>
<evidence type="ECO:0000313" key="14">
    <source>
        <dbReference type="EMBL" id="CAF1099550.1"/>
    </source>
</evidence>
<accession>A0A814P6C0</accession>
<dbReference type="EMBL" id="CAJNOI010000046">
    <property type="protein sequence ID" value="CAF0932994.1"/>
    <property type="molecule type" value="Genomic_DNA"/>
</dbReference>
<evidence type="ECO:0000259" key="10">
    <source>
        <dbReference type="PROSITE" id="PS51192"/>
    </source>
</evidence>
<dbReference type="GO" id="GO:0003950">
    <property type="term" value="F:NAD+ poly-ADP-ribosyltransferase activity"/>
    <property type="evidence" value="ECO:0007669"/>
    <property type="project" value="UniProtKB-UniRule"/>
</dbReference>
<dbReference type="PANTHER" id="PTHR18934:SF91">
    <property type="entry name" value="PRE-MRNA-SPLICING FACTOR ATP-DEPENDENT RNA HELICASE PRP16"/>
    <property type="match status" value="1"/>
</dbReference>
<reference evidence="14" key="1">
    <citation type="submission" date="2021-02" db="EMBL/GenBank/DDBJ databases">
        <authorList>
            <person name="Nowell W R."/>
        </authorList>
    </citation>
    <scope>NUCLEOTIDE SEQUENCE</scope>
</reference>
<feature type="domain" description="PARP catalytic" evidence="9">
    <location>
        <begin position="1964"/>
        <end position="2156"/>
    </location>
</feature>
<keyword evidence="8" id="KW-0175">Coiled coil</keyword>
<evidence type="ECO:0000256" key="5">
    <source>
        <dbReference type="ARBA" id="ARBA00038040"/>
    </source>
</evidence>
<dbReference type="Gene3D" id="1.25.40.20">
    <property type="entry name" value="Ankyrin repeat-containing domain"/>
    <property type="match status" value="1"/>
</dbReference>
<dbReference type="Gene3D" id="3.90.228.10">
    <property type="match status" value="1"/>
</dbReference>
<evidence type="ECO:0000256" key="4">
    <source>
        <dbReference type="ARBA" id="ARBA00022840"/>
    </source>
</evidence>
<dbReference type="SMART" id="SM00487">
    <property type="entry name" value="DEXDc"/>
    <property type="match status" value="1"/>
</dbReference>
<comment type="caution">
    <text evidence="14">The sequence shown here is derived from an EMBL/GenBank/DDBJ whole genome shotgun (WGS) entry which is preliminary data.</text>
</comment>
<keyword evidence="15" id="KW-1185">Reference proteome</keyword>
<dbReference type="Gene3D" id="1.20.120.1080">
    <property type="match status" value="1"/>
</dbReference>
<keyword evidence="1" id="KW-0547">Nucleotide-binding</keyword>
<protein>
    <recommendedName>
        <fullName evidence="7">Poly [ADP-ribose] polymerase</fullName>
        <shortName evidence="7">PARP</shortName>
        <ecNumber evidence="7">2.4.2.-</ecNumber>
    </recommendedName>
</protein>
<dbReference type="InterPro" id="IPR001650">
    <property type="entry name" value="Helicase_C-like"/>
</dbReference>
<feature type="domain" description="Helicase ATP-binding" evidence="10">
    <location>
        <begin position="926"/>
        <end position="1100"/>
    </location>
</feature>
<evidence type="ECO:0000256" key="8">
    <source>
        <dbReference type="SAM" id="Coils"/>
    </source>
</evidence>
<dbReference type="PROSITE" id="PS51192">
    <property type="entry name" value="HELICASE_ATP_BIND_1"/>
    <property type="match status" value="1"/>
</dbReference>
<evidence type="ECO:0000256" key="2">
    <source>
        <dbReference type="ARBA" id="ARBA00022801"/>
    </source>
</evidence>
<dbReference type="SMART" id="SM00847">
    <property type="entry name" value="HA2"/>
    <property type="match status" value="1"/>
</dbReference>
<dbReference type="SUPFAM" id="SSF48403">
    <property type="entry name" value="Ankyrin repeat"/>
    <property type="match status" value="1"/>
</dbReference>
<evidence type="ECO:0000313" key="15">
    <source>
        <dbReference type="Proteomes" id="UP000663832"/>
    </source>
</evidence>
<dbReference type="InterPro" id="IPR007502">
    <property type="entry name" value="Helicase-assoc_dom"/>
</dbReference>
<dbReference type="GO" id="GO:0004386">
    <property type="term" value="F:helicase activity"/>
    <property type="evidence" value="ECO:0007669"/>
    <property type="project" value="UniProtKB-KW"/>
</dbReference>
<evidence type="ECO:0000313" key="12">
    <source>
        <dbReference type="EMBL" id="CAF0932994.1"/>
    </source>
</evidence>
<sequence>MTSTNDNEEFKSLLDKIIPIINIESNRIPTKTDSNLNVDIDTISCNRYEEQRMEELTKNIEKYLNESLSKLNIKFHQFLLNCLIEYHYDHEQSQFKQILTINRLEPFRNDLQGIRDALDAFCAAWNGNKQLVEIFLENYPTFKDKPGPWGTTLLYSAARNGRLDVVEYLLNTCHCSVDAQNRQHIQRALRMDRITAADYNVDPSAGSTALHGACHGGYLDIVKYLIDYGANWYIRNQAEETSVMNANKWPHIIKYFQNIFNRGYLEEQIALPEYPVIEMNKNNKKDCIWEFLPFCDYETWLPYDESEMIQLNKLMIVKDDEQFQTEYQWNISQTISMVRFLQYGDILAWVRCRGSSILNFDCFSLWQIFYLKHPNGKYEKEEHTSMKILDLSLLDENQLDIQLNTWYDCDANTNDQLDDAMNNRKKYITFSVIDQSIKFDLMNFTFNNENETISGFIRWIPKLVSNKEHRIVPIDNYQASSNINPIPLTTEHRKAALKSTFDSDDDNDEVPIDYDIVKDDKQSDEEVFLSEDKNQISEEPIPSDTFDDGMEMTINQCIDDGLANEKASEQLSDIKTSILEEELRKRIEELENILKIESIKMQTQLETQERKQIMKQEEAEETIKVAFENIKKLTDELNPLKEQNKFIEKMKQKIQIIEYNRIPGEVMHDFLFPRYHYFVNQLRVTVTGIKEDDLNNILTIKPRKIDDDYQLIIQGLPEHHVAFKVMLKRVLALFNCQTSSIDYYERHSNRILRLISQTLINIDVRTKSWKKYSEILKRLLHEKMITYKTKFNHYIKSNATSLTEQAIDDPSMSPSDKLRQITKNFTDENSFMNEIENLKYQAMEEFIQQNITSQFVHLNKRPRPSSIQTLNIFLDRIKNQLQTNPNFIGNEITHFKLIPDLLKQILLYYSCFLLQLPLFDESTKLLDMIDANTVTTIDTATGSGKSTLLPALLIAEGYDKVLVTQPRRYPCTSVSKRVNDTIKTDINGVSEKLAGWAISGEESNPNAPIVYVTDGLLRESLLNNTNFISIHTEVKKATVFFIDEVHERSINIDLCLALLARLLTIEPTIRTRIKLIISSATLNESVPRLFENISAINVKQFQLPQIRLLHDVKKIPRPKENILDVVQELFKKRQRHDQILCFVNSVTEVHQCCRLLEQLTQGTIKGYPLIQSQSAAEQRSYIEHGSVFFSTTVAETSLTFPSLKYVIDSGMINIPIYDSKTKRTVLKQVRASESTIKQRLGRLGRTQDGEYYALYDFQVEEQRFPIPQICQLDLTNQEFILRRSVIGRGLHYMQHFLPDKPDADALDATVKELVRLNVLEKALTDERFTSHGQALAQLPDFGSIAMSKAVLAALTQYHCGRDLICLSSMLGVLNTASILKDIPSVMKSSDGDFMTLLNVMNELLLIKQSTAAQKFDLQIVCQEKGLERIRHVIKQALRRYDNLEKIFNTSNQFRQQSQTRSGNWKFIAKSLLEGYGDNVFVSMKEIQDRTHRFARYRDTKDIAILDLQSTLTRPISQAPVRLVLSRDVLYTSAARLTSIISFVGELKPSWIEHHLERYFILTNEEKDHLESHHVLTKIRTAITTVANWIQNKPAYVLKNQTGIVFNDELQLRKELITTKTFELENKCKVGTTEYDNLSRNLESVTKMVYIFQPMRWRWEAEKQMKITVDNNAAGKTCVVKVEGRLSEQENVKKEFDSFAYWLKWCVVIRHPNSGVLPRLLHPRLRKKYPHIEKNIARITDVDRTLVDLYKAVKGKHATRESRMEVVAWIAVCEFHCKLEGGFVRDWVVRHKANVPANLKNNPMAWIEYRTNKEGQNIPGITKGIVPSDLDCHLPLHQYFDIEKFQDRLHKFDIVCSVFRENWRYIVLIDENAPTGPFTMDLIEPHVALTHDRIDLDVSNLSLERNYPRELGMRIDVTESPYSIEVESIVENTMEGRFRVLRPIDAFVRDRIDKMVQRGWKQQGEPINVNPSPPPRCYSILVPLPNTSPLYQSLENEMKKINQSIKIIAIEEVKNPLLESTYEAIKKMIAKECSGSNPNERKLFHGTRTDGMRGIVENGFDDRFFDPDGAWGAGAYFADHPLKSHGYTAAEGNDKTRVMFYNKVTLGKESIQGQINNKLVAAPKDFHSVRGTCFPYTEYIVYRFGQALPYLRITYKV</sequence>
<feature type="repeat" description="ANK" evidence="6">
    <location>
        <begin position="205"/>
        <end position="237"/>
    </location>
</feature>
<gene>
    <name evidence="12" type="ORF">BJG266_LOCUS12205</name>
    <name evidence="13" type="ORF">QVE165_LOCUS19690</name>
    <name evidence="14" type="ORF">QVE165_LOCUS20220</name>
</gene>
<dbReference type="Proteomes" id="UP000663877">
    <property type="component" value="Unassembled WGS sequence"/>
</dbReference>
<dbReference type="EMBL" id="CAJNOM010000126">
    <property type="protein sequence ID" value="CAF1099550.1"/>
    <property type="molecule type" value="Genomic_DNA"/>
</dbReference>
<dbReference type="PROSITE" id="PS50297">
    <property type="entry name" value="ANK_REP_REGION"/>
    <property type="match status" value="1"/>
</dbReference>
<evidence type="ECO:0000313" key="13">
    <source>
        <dbReference type="EMBL" id="CAF1089635.1"/>
    </source>
</evidence>